<evidence type="ECO:0000256" key="2">
    <source>
        <dbReference type="SAM" id="Phobius"/>
    </source>
</evidence>
<keyword evidence="2" id="KW-0812">Transmembrane</keyword>
<feature type="transmembrane region" description="Helical" evidence="2">
    <location>
        <begin position="49"/>
        <end position="72"/>
    </location>
</feature>
<sequence length="77" mass="8672">MSRKQPEHYLNRPLRHHSGRSPHHAAILTPHPCHARPRNFTKLPRLNRLGAALIQMTALAVAMAVAGSPFWFQTVGF</sequence>
<evidence type="ECO:0000313" key="4">
    <source>
        <dbReference type="EMBL" id="SPD49007.1"/>
    </source>
</evidence>
<keyword evidence="2" id="KW-0472">Membrane</keyword>
<organism evidence="3 5">
    <name type="scientific">Cupriavidus taiwanensis</name>
    <dbReference type="NCBI Taxonomy" id="164546"/>
    <lineage>
        <taxon>Bacteria</taxon>
        <taxon>Pseudomonadati</taxon>
        <taxon>Pseudomonadota</taxon>
        <taxon>Betaproteobacteria</taxon>
        <taxon>Burkholderiales</taxon>
        <taxon>Burkholderiaceae</taxon>
        <taxon>Cupriavidus</taxon>
    </lineage>
</organism>
<evidence type="ECO:0000313" key="3">
    <source>
        <dbReference type="EMBL" id="SOZ75260.1"/>
    </source>
</evidence>
<protein>
    <submittedName>
        <fullName evidence="3">Uncharacterized protein</fullName>
    </submittedName>
</protein>
<reference evidence="4 5" key="2">
    <citation type="submission" date="2018-01" db="EMBL/GenBank/DDBJ databases">
        <authorList>
            <person name="Gaut B.S."/>
            <person name="Morton B.R."/>
            <person name="Clegg M.T."/>
            <person name="Duvall M.R."/>
        </authorList>
    </citation>
    <scope>NUCLEOTIDE SEQUENCE [LARGE SCALE GENOMIC DNA]</scope>
    <source>
        <strain evidence="4">Cupriavidus taiwanensis STM 8555</strain>
        <plasmid evidence="4">I</plasmid>
    </source>
</reference>
<dbReference type="AlphaFoldDB" id="A0A375EHG6"/>
<proteinExistence type="predicted"/>
<name>A0A375EHG6_9BURK</name>
<dbReference type="EMBL" id="LT984809">
    <property type="protein sequence ID" value="SPD49007.1"/>
    <property type="molecule type" value="Genomic_DNA"/>
</dbReference>
<gene>
    <name evidence="4" type="ORF">CBM2612_P0352</name>
    <name evidence="3" type="ORF">CBM2613_U20005</name>
</gene>
<dbReference type="Proteomes" id="UP000256952">
    <property type="component" value="Unassembled WGS sequence"/>
</dbReference>
<reference evidence="3" key="1">
    <citation type="submission" date="2018-01" db="EMBL/GenBank/DDBJ databases">
        <authorList>
            <person name="Clerissi C."/>
        </authorList>
    </citation>
    <scope>NUCLEOTIDE SEQUENCE</scope>
    <source>
        <strain evidence="3">Cupriavidus taiwanensis STM 8556</strain>
    </source>
</reference>
<evidence type="ECO:0000313" key="5">
    <source>
        <dbReference type="Proteomes" id="UP000256952"/>
    </source>
</evidence>
<accession>A0A375EHG6</accession>
<keyword evidence="4" id="KW-0614">Plasmid</keyword>
<evidence type="ECO:0000256" key="1">
    <source>
        <dbReference type="SAM" id="MobiDB-lite"/>
    </source>
</evidence>
<geneLocation type="plasmid" evidence="4">
    <name>I</name>
</geneLocation>
<dbReference type="EMBL" id="OFTH01000053">
    <property type="protein sequence ID" value="SOZ75260.1"/>
    <property type="molecule type" value="Genomic_DNA"/>
</dbReference>
<feature type="compositionally biased region" description="Basic residues" evidence="1">
    <location>
        <begin position="13"/>
        <end position="23"/>
    </location>
</feature>
<keyword evidence="2" id="KW-1133">Transmembrane helix</keyword>
<feature type="compositionally biased region" description="Basic and acidic residues" evidence="1">
    <location>
        <begin position="1"/>
        <end position="10"/>
    </location>
</feature>
<feature type="region of interest" description="Disordered" evidence="1">
    <location>
        <begin position="1"/>
        <end position="24"/>
    </location>
</feature>